<gene>
    <name evidence="2" type="ORF">T440DRAFT_555735</name>
</gene>
<proteinExistence type="predicted"/>
<keyword evidence="3" id="KW-1185">Reference proteome</keyword>
<protein>
    <recommendedName>
        <fullName evidence="4">F-box domain-containing protein</fullName>
    </recommendedName>
</protein>
<feature type="region of interest" description="Disordered" evidence="1">
    <location>
        <begin position="219"/>
        <end position="239"/>
    </location>
</feature>
<accession>A0A6A7B3K9</accession>
<evidence type="ECO:0000313" key="3">
    <source>
        <dbReference type="Proteomes" id="UP000799423"/>
    </source>
</evidence>
<evidence type="ECO:0000256" key="1">
    <source>
        <dbReference type="SAM" id="MobiDB-lite"/>
    </source>
</evidence>
<reference evidence="2" key="1">
    <citation type="submission" date="2020-01" db="EMBL/GenBank/DDBJ databases">
        <authorList>
            <consortium name="DOE Joint Genome Institute"/>
            <person name="Haridas S."/>
            <person name="Albert R."/>
            <person name="Binder M."/>
            <person name="Bloem J."/>
            <person name="Labutti K."/>
            <person name="Salamov A."/>
            <person name="Andreopoulos B."/>
            <person name="Baker S.E."/>
            <person name="Barry K."/>
            <person name="Bills G."/>
            <person name="Bluhm B.H."/>
            <person name="Cannon C."/>
            <person name="Castanera R."/>
            <person name="Culley D.E."/>
            <person name="Daum C."/>
            <person name="Ezra D."/>
            <person name="Gonzalez J.B."/>
            <person name="Henrissat B."/>
            <person name="Kuo A."/>
            <person name="Liang C."/>
            <person name="Lipzen A."/>
            <person name="Lutzoni F."/>
            <person name="Magnuson J."/>
            <person name="Mondo S."/>
            <person name="Nolan M."/>
            <person name="Ohm R."/>
            <person name="Pangilinan J."/>
            <person name="Park H.-J."/>
            <person name="Ramirez L."/>
            <person name="Alfaro M."/>
            <person name="Sun H."/>
            <person name="Tritt A."/>
            <person name="Yoshinaga Y."/>
            <person name="Zwiers L.-H."/>
            <person name="Turgeon B.G."/>
            <person name="Goodwin S.B."/>
            <person name="Spatafora J.W."/>
            <person name="Crous P.W."/>
            <person name="Grigoriev I.V."/>
        </authorList>
    </citation>
    <scope>NUCLEOTIDE SEQUENCE</scope>
    <source>
        <strain evidence="2">IPT5</strain>
    </source>
</reference>
<name>A0A6A7B3K9_9PLEO</name>
<evidence type="ECO:0008006" key="4">
    <source>
        <dbReference type="Google" id="ProtNLM"/>
    </source>
</evidence>
<evidence type="ECO:0000313" key="2">
    <source>
        <dbReference type="EMBL" id="KAF2849794.1"/>
    </source>
</evidence>
<dbReference type="AlphaFoldDB" id="A0A6A7B3K9"/>
<sequence>MSSMASSTPTLTQLSDHGSFLSVPADPSLNPVPENDSTSPALGRCELLELPREILMMIAIELDDIVSLAESPLRRTCKYMNEVVEYAWAVKPSPRTVERLFEYERNYLSRHSPKGRRWACKHCLRLRPRHIFAHDQLLRPDYQNRTCVECGFKKGEWGYGVGESVAVGNERWVNCMDCGQIKKGDKAGPFYFGGRCKFCHDAEMDIGWNRGGFSIGTGDAVTDSDSTSQSDDDRGTVSQPMVGVGHFGEIYNPFHFWGSMEG</sequence>
<dbReference type="OrthoDB" id="5281164at2759"/>
<dbReference type="EMBL" id="MU006310">
    <property type="protein sequence ID" value="KAF2849794.1"/>
    <property type="molecule type" value="Genomic_DNA"/>
</dbReference>
<organism evidence="2 3">
    <name type="scientific">Plenodomus tracheiphilus IPT5</name>
    <dbReference type="NCBI Taxonomy" id="1408161"/>
    <lineage>
        <taxon>Eukaryota</taxon>
        <taxon>Fungi</taxon>
        <taxon>Dikarya</taxon>
        <taxon>Ascomycota</taxon>
        <taxon>Pezizomycotina</taxon>
        <taxon>Dothideomycetes</taxon>
        <taxon>Pleosporomycetidae</taxon>
        <taxon>Pleosporales</taxon>
        <taxon>Pleosporineae</taxon>
        <taxon>Leptosphaeriaceae</taxon>
        <taxon>Plenodomus</taxon>
    </lineage>
</organism>
<dbReference type="Proteomes" id="UP000799423">
    <property type="component" value="Unassembled WGS sequence"/>
</dbReference>